<dbReference type="GO" id="GO:0005634">
    <property type="term" value="C:nucleus"/>
    <property type="evidence" value="ECO:0007669"/>
    <property type="project" value="UniProtKB-SubCell"/>
</dbReference>
<feature type="region of interest" description="Disordered" evidence="6">
    <location>
        <begin position="74"/>
        <end position="94"/>
    </location>
</feature>
<dbReference type="InterPro" id="IPR002100">
    <property type="entry name" value="TF_MADSbox"/>
</dbReference>
<dbReference type="PANTHER" id="PTHR48019">
    <property type="entry name" value="SERUM RESPONSE FACTOR HOMOLOG"/>
    <property type="match status" value="1"/>
</dbReference>
<name>A0A8X8ZYN2_SALSN</name>
<feature type="domain" description="K-box" evidence="8">
    <location>
        <begin position="80"/>
        <end position="170"/>
    </location>
</feature>
<keyword evidence="2" id="KW-0805">Transcription regulation</keyword>
<dbReference type="InterPro" id="IPR002487">
    <property type="entry name" value="TF_Kbox"/>
</dbReference>
<keyword evidence="3" id="KW-0238">DNA-binding</keyword>
<feature type="domain" description="MADS-box" evidence="7">
    <location>
        <begin position="1"/>
        <end position="51"/>
    </location>
</feature>
<evidence type="ECO:0000256" key="5">
    <source>
        <dbReference type="ARBA" id="ARBA00023242"/>
    </source>
</evidence>
<dbReference type="SUPFAM" id="SSF55455">
    <property type="entry name" value="SRF-like"/>
    <property type="match status" value="1"/>
</dbReference>
<reference evidence="9" key="2">
    <citation type="submission" date="2020-08" db="EMBL/GenBank/DDBJ databases">
        <title>Plant Genome Project.</title>
        <authorList>
            <person name="Zhang R.-G."/>
        </authorList>
    </citation>
    <scope>NUCLEOTIDE SEQUENCE</scope>
    <source>
        <strain evidence="9">Huo1</strain>
        <tissue evidence="9">Leaf</tissue>
    </source>
</reference>
<organism evidence="9">
    <name type="scientific">Salvia splendens</name>
    <name type="common">Scarlet sage</name>
    <dbReference type="NCBI Taxonomy" id="180675"/>
    <lineage>
        <taxon>Eukaryota</taxon>
        <taxon>Viridiplantae</taxon>
        <taxon>Streptophyta</taxon>
        <taxon>Embryophyta</taxon>
        <taxon>Tracheophyta</taxon>
        <taxon>Spermatophyta</taxon>
        <taxon>Magnoliopsida</taxon>
        <taxon>eudicotyledons</taxon>
        <taxon>Gunneridae</taxon>
        <taxon>Pentapetalae</taxon>
        <taxon>asterids</taxon>
        <taxon>lamiids</taxon>
        <taxon>Lamiales</taxon>
        <taxon>Lamiaceae</taxon>
        <taxon>Nepetoideae</taxon>
        <taxon>Mentheae</taxon>
        <taxon>Salviinae</taxon>
        <taxon>Salvia</taxon>
        <taxon>Salvia subgen. Calosphace</taxon>
        <taxon>core Calosphace</taxon>
    </lineage>
</organism>
<comment type="subcellular location">
    <subcellularLocation>
        <location evidence="1">Nucleus</location>
    </subcellularLocation>
</comment>
<dbReference type="Pfam" id="PF00319">
    <property type="entry name" value="SRF-TF"/>
    <property type="match status" value="1"/>
</dbReference>
<dbReference type="SMART" id="SM00432">
    <property type="entry name" value="MADS"/>
    <property type="match status" value="1"/>
</dbReference>
<dbReference type="OrthoDB" id="913728at2759"/>
<evidence type="ECO:0000256" key="4">
    <source>
        <dbReference type="ARBA" id="ARBA00023163"/>
    </source>
</evidence>
<evidence type="ECO:0000313" key="9">
    <source>
        <dbReference type="EMBL" id="KAG6421828.1"/>
    </source>
</evidence>
<gene>
    <name evidence="9" type="ORF">SASPL_118385</name>
</gene>
<protein>
    <submittedName>
        <fullName evidence="9">Uncharacterized protein</fullName>
    </submittedName>
</protein>
<dbReference type="InterPro" id="IPR036879">
    <property type="entry name" value="TF_MADSbox_sf"/>
</dbReference>
<dbReference type="GO" id="GO:0003677">
    <property type="term" value="F:DNA binding"/>
    <property type="evidence" value="ECO:0007669"/>
    <property type="project" value="UniProtKB-KW"/>
</dbReference>
<evidence type="ECO:0000313" key="10">
    <source>
        <dbReference type="Proteomes" id="UP000298416"/>
    </source>
</evidence>
<dbReference type="GO" id="GO:0046983">
    <property type="term" value="F:protein dimerization activity"/>
    <property type="evidence" value="ECO:0007669"/>
    <property type="project" value="InterPro"/>
</dbReference>
<feature type="compositionally biased region" description="Low complexity" evidence="6">
    <location>
        <begin position="217"/>
        <end position="229"/>
    </location>
</feature>
<comment type="caution">
    <text evidence="9">The sequence shown here is derived from an EMBL/GenBank/DDBJ whole genome shotgun (WGS) entry which is preliminary data.</text>
</comment>
<dbReference type="EMBL" id="PNBA02000006">
    <property type="protein sequence ID" value="KAG6421828.1"/>
    <property type="molecule type" value="Genomic_DNA"/>
</dbReference>
<feature type="region of interest" description="Disordered" evidence="6">
    <location>
        <begin position="206"/>
        <end position="262"/>
    </location>
</feature>
<evidence type="ECO:0000256" key="6">
    <source>
        <dbReference type="SAM" id="MobiDB-lite"/>
    </source>
</evidence>
<dbReference type="PROSITE" id="PS51297">
    <property type="entry name" value="K_BOX"/>
    <property type="match status" value="1"/>
</dbReference>
<feature type="compositionally biased region" description="Polar residues" evidence="6">
    <location>
        <begin position="253"/>
        <end position="262"/>
    </location>
</feature>
<dbReference type="Proteomes" id="UP000298416">
    <property type="component" value="Unassembled WGS sequence"/>
</dbReference>
<evidence type="ECO:0000256" key="2">
    <source>
        <dbReference type="ARBA" id="ARBA00023015"/>
    </source>
</evidence>
<dbReference type="PROSITE" id="PS50066">
    <property type="entry name" value="MADS_BOX_2"/>
    <property type="match status" value="1"/>
</dbReference>
<keyword evidence="10" id="KW-1185">Reference proteome</keyword>
<dbReference type="AlphaFoldDB" id="A0A8X8ZYN2"/>
<proteinExistence type="predicted"/>
<reference evidence="9" key="1">
    <citation type="submission" date="2018-01" db="EMBL/GenBank/DDBJ databases">
        <authorList>
            <person name="Mao J.F."/>
        </authorList>
    </citation>
    <scope>NUCLEOTIDE SEQUENCE</scope>
    <source>
        <strain evidence="9">Huo1</strain>
        <tissue evidence="9">Leaf</tissue>
    </source>
</reference>
<evidence type="ECO:0000256" key="1">
    <source>
        <dbReference type="ARBA" id="ARBA00004123"/>
    </source>
</evidence>
<evidence type="ECO:0000259" key="8">
    <source>
        <dbReference type="PROSITE" id="PS51297"/>
    </source>
</evidence>
<dbReference type="Pfam" id="PF01486">
    <property type="entry name" value="K-box"/>
    <property type="match status" value="1"/>
</dbReference>
<dbReference type="GO" id="GO:0003700">
    <property type="term" value="F:DNA-binding transcription factor activity"/>
    <property type="evidence" value="ECO:0007669"/>
    <property type="project" value="InterPro"/>
</dbReference>
<evidence type="ECO:0000259" key="7">
    <source>
        <dbReference type="PROSITE" id="PS50066"/>
    </source>
</evidence>
<evidence type="ECO:0000256" key="3">
    <source>
        <dbReference type="ARBA" id="ARBA00023125"/>
    </source>
</evidence>
<dbReference type="PRINTS" id="PR00404">
    <property type="entry name" value="MADSDOMAIN"/>
</dbReference>
<sequence length="262" mass="29373">MAKSENREAGFNKRRVSLFKKAKELAVLCDAQIAIIIISSHGKVHEFATNSSMQEILTRYKMCNQLKNRNALQLNQENPEEEVPKEAGVSGQQKADELKSRQKLFGKDLTGMSSHELNGLVKKLKEGMLFIKDTKMQLLKNELEKSRKQEQLVVQKNQMLQRQVKELQNFYPRAYYPMPISIHCPATEHDRGLLPHTNRSAQLAITGSSEPEHHASNEISPPSASSAEPKISDCGSPTQRNPQKPADKDSSKNHSGSKSNTS</sequence>
<dbReference type="Gene3D" id="3.40.1810.10">
    <property type="entry name" value="Transcription factor, MADS-box"/>
    <property type="match status" value="1"/>
</dbReference>
<accession>A0A8X8ZYN2</accession>
<dbReference type="InterPro" id="IPR050142">
    <property type="entry name" value="MADS-box/MEF2_TF"/>
</dbReference>
<keyword evidence="5" id="KW-0539">Nucleus</keyword>
<keyword evidence="4" id="KW-0804">Transcription</keyword>